<proteinExistence type="predicted"/>
<evidence type="ECO:0000313" key="1">
    <source>
        <dbReference type="EMBL" id="UWX72386.1"/>
    </source>
</evidence>
<reference evidence="1" key="1">
    <citation type="submission" date="2022-09" db="EMBL/GenBank/DDBJ databases">
        <title>Genomic of Burkholderia gladioli.</title>
        <authorList>
            <person name="Wu H."/>
        </authorList>
    </citation>
    <scope>NUCLEOTIDE SEQUENCE</scope>
    <source>
        <strain evidence="1">ZN-S4</strain>
    </source>
</reference>
<dbReference type="RefSeq" id="WP_124083630.1">
    <property type="nucleotide sequence ID" value="NZ_CADEQC010000001.1"/>
</dbReference>
<evidence type="ECO:0000313" key="2">
    <source>
        <dbReference type="Proteomes" id="UP001059745"/>
    </source>
</evidence>
<name>A0AB38TVE5_BURGA</name>
<dbReference type="AlphaFoldDB" id="A0AB38TVE5"/>
<gene>
    <name evidence="1" type="ORF">NYZ96_28560</name>
</gene>
<sequence length="62" mass="6555">MDAIIASASLRLRFGEGAICQLLVVASGISKCGWHVVSARLGPVLPGRLDVVATQDVVNIFY</sequence>
<accession>A0AB38TVE5</accession>
<protein>
    <submittedName>
        <fullName evidence="1">Uncharacterized protein</fullName>
    </submittedName>
</protein>
<organism evidence="1 2">
    <name type="scientific">Burkholderia gladioli</name>
    <name type="common">Pseudomonas marginata</name>
    <name type="synonym">Phytomonas marginata</name>
    <dbReference type="NCBI Taxonomy" id="28095"/>
    <lineage>
        <taxon>Bacteria</taxon>
        <taxon>Pseudomonadati</taxon>
        <taxon>Pseudomonadota</taxon>
        <taxon>Betaproteobacteria</taxon>
        <taxon>Burkholderiales</taxon>
        <taxon>Burkholderiaceae</taxon>
        <taxon>Burkholderia</taxon>
    </lineage>
</organism>
<dbReference type="EMBL" id="CP104215">
    <property type="protein sequence ID" value="UWX72386.1"/>
    <property type="molecule type" value="Genomic_DNA"/>
</dbReference>
<dbReference type="Proteomes" id="UP001059745">
    <property type="component" value="Chromosome 2"/>
</dbReference>